<evidence type="ECO:0000256" key="1">
    <source>
        <dbReference type="ARBA" id="ARBA00023224"/>
    </source>
</evidence>
<evidence type="ECO:0000313" key="5">
    <source>
        <dbReference type="EMBL" id="TMV13526.1"/>
    </source>
</evidence>
<keyword evidence="6" id="KW-1185">Reference proteome</keyword>
<dbReference type="InterPro" id="IPR004089">
    <property type="entry name" value="MCPsignal_dom"/>
</dbReference>
<evidence type="ECO:0000256" key="2">
    <source>
        <dbReference type="ARBA" id="ARBA00029447"/>
    </source>
</evidence>
<evidence type="ECO:0000256" key="3">
    <source>
        <dbReference type="PROSITE-ProRule" id="PRU00284"/>
    </source>
</evidence>
<protein>
    <submittedName>
        <fullName evidence="5">Chemotaxis protein</fullName>
    </submittedName>
</protein>
<comment type="similarity">
    <text evidence="2">Belongs to the methyl-accepting chemotaxis (MCP) protein family.</text>
</comment>
<dbReference type="Proteomes" id="UP001191082">
    <property type="component" value="Unassembled WGS sequence"/>
</dbReference>
<evidence type="ECO:0000313" key="6">
    <source>
        <dbReference type="Proteomes" id="UP001191082"/>
    </source>
</evidence>
<organism evidence="5 6">
    <name type="scientific">Arenibacterium halophilum</name>
    <dbReference type="NCBI Taxonomy" id="2583821"/>
    <lineage>
        <taxon>Bacteria</taxon>
        <taxon>Pseudomonadati</taxon>
        <taxon>Pseudomonadota</taxon>
        <taxon>Alphaproteobacteria</taxon>
        <taxon>Rhodobacterales</taxon>
        <taxon>Paracoccaceae</taxon>
        <taxon>Arenibacterium</taxon>
    </lineage>
</organism>
<keyword evidence="1 3" id="KW-0807">Transducer</keyword>
<name>A0ABY2XAX9_9RHOB</name>
<dbReference type="SMART" id="SM00283">
    <property type="entry name" value="MA"/>
    <property type="match status" value="1"/>
</dbReference>
<dbReference type="InterPro" id="IPR004090">
    <property type="entry name" value="Chemotax_Me-accpt_rcpt"/>
</dbReference>
<sequence>MNTQARLVAPHDATNELTTLNSLAAILAYELVDISGFLDQVRKDSEQQLNSVNDLRHQAKAIVTANGAVLNLSDTLHERSCNMLDAVEHSVSFVQDSSERSRSVATWVQALCHRMNEVGKALEAVEKSNAEIADIARHVNILAVNAKIEAARAGEMGRGFGVVAEAINELSQKTALAAQDIAGKIGALSGWVGNLRTESADITRDADLVIEKSAEADRILGKISEEARENDSAARAIRDEAKKVGSATTVFAPTFDSICTSFETTETGLAATHKRITALVDKSEGMVQAAVSLGGTSKDAPFIARVQEDAARISDRFAHAVQSGRITMGDLFDTDYKAIPETNPEQYSTRFTRLTDELLPEILESALSFDPKVVFCAAVDTNGYLPTHNRKFSQKPGNDIAWNTANCRNRRIFDDRVGLKAGRSTQPFLLQVYRRDMGGGTFAMMKDLSAPITVNGRHWGGLRMAYRF</sequence>
<dbReference type="PANTHER" id="PTHR32089">
    <property type="entry name" value="METHYL-ACCEPTING CHEMOTAXIS PROTEIN MCPB"/>
    <property type="match status" value="1"/>
</dbReference>
<accession>A0ABY2XAX9</accession>
<dbReference type="Gene3D" id="1.10.287.950">
    <property type="entry name" value="Methyl-accepting chemotaxis protein"/>
    <property type="match status" value="1"/>
</dbReference>
<dbReference type="SUPFAM" id="SSF58104">
    <property type="entry name" value="Methyl-accepting chemotaxis protein (MCP) signaling domain"/>
    <property type="match status" value="1"/>
</dbReference>
<comment type="caution">
    <text evidence="5">The sequence shown here is derived from an EMBL/GenBank/DDBJ whole genome shotgun (WGS) entry which is preliminary data.</text>
</comment>
<dbReference type="PANTHER" id="PTHR32089:SF112">
    <property type="entry name" value="LYSOZYME-LIKE PROTEIN-RELATED"/>
    <property type="match status" value="1"/>
</dbReference>
<proteinExistence type="inferred from homology"/>
<gene>
    <name evidence="5" type="ORF">FGK64_12375</name>
</gene>
<evidence type="ECO:0000259" key="4">
    <source>
        <dbReference type="PROSITE" id="PS50111"/>
    </source>
</evidence>
<reference evidence="5 6" key="1">
    <citation type="submission" date="2019-05" db="EMBL/GenBank/DDBJ databases">
        <title>Marivita sp. nov. isolated from sea sediment.</title>
        <authorList>
            <person name="Kim W."/>
        </authorList>
    </citation>
    <scope>NUCLEOTIDE SEQUENCE [LARGE SCALE GENOMIC DNA]</scope>
    <source>
        <strain evidence="5 6">CAU 1492</strain>
    </source>
</reference>
<feature type="domain" description="Methyl-accepting transducer" evidence="4">
    <location>
        <begin position="23"/>
        <end position="266"/>
    </location>
</feature>
<dbReference type="Pfam" id="PF00015">
    <property type="entry name" value="MCPsignal"/>
    <property type="match status" value="1"/>
</dbReference>
<dbReference type="RefSeq" id="WP_138864080.1">
    <property type="nucleotide sequence ID" value="NZ_VCPC01000002.1"/>
</dbReference>
<dbReference type="PROSITE" id="PS50111">
    <property type="entry name" value="CHEMOTAXIS_TRANSDUC_2"/>
    <property type="match status" value="1"/>
</dbReference>
<dbReference type="EMBL" id="VCPC01000002">
    <property type="protein sequence ID" value="TMV13526.1"/>
    <property type="molecule type" value="Genomic_DNA"/>
</dbReference>
<dbReference type="PRINTS" id="PR00260">
    <property type="entry name" value="CHEMTRNSDUCR"/>
</dbReference>